<dbReference type="InterPro" id="IPR049427">
    <property type="entry name" value="Acyl-ACP_TE_C"/>
</dbReference>
<evidence type="ECO:0000259" key="8">
    <source>
        <dbReference type="Pfam" id="PF01643"/>
    </source>
</evidence>
<evidence type="ECO:0000256" key="2">
    <source>
        <dbReference type="ARBA" id="ARBA00022516"/>
    </source>
</evidence>
<dbReference type="InterPro" id="IPR045023">
    <property type="entry name" value="FATA/B"/>
</dbReference>
<keyword evidence="4" id="KW-0276">Fatty acid metabolism</keyword>
<keyword evidence="5" id="KW-0809">Transit peptide</keyword>
<evidence type="ECO:0008006" key="12">
    <source>
        <dbReference type="Google" id="ProtNLM"/>
    </source>
</evidence>
<dbReference type="Gene3D" id="3.10.129.10">
    <property type="entry name" value="Hotdog Thioesterase"/>
    <property type="match status" value="1"/>
</dbReference>
<keyword evidence="6" id="KW-0443">Lipid metabolism</keyword>
<dbReference type="AlphaFoldDB" id="A0A939KHT6"/>
<feature type="domain" description="Acyl-ACP thioesterase N-terminal hotdog" evidence="8">
    <location>
        <begin position="3"/>
        <end position="130"/>
    </location>
</feature>
<name>A0A939KHT6_9CLOT</name>
<evidence type="ECO:0000313" key="11">
    <source>
        <dbReference type="Proteomes" id="UP000664218"/>
    </source>
</evidence>
<dbReference type="EMBL" id="JAFNJU010000001">
    <property type="protein sequence ID" value="MBO1263443.1"/>
    <property type="molecule type" value="Genomic_DNA"/>
</dbReference>
<dbReference type="InterPro" id="IPR029069">
    <property type="entry name" value="HotDog_dom_sf"/>
</dbReference>
<dbReference type="GO" id="GO:0000036">
    <property type="term" value="F:acyl carrier activity"/>
    <property type="evidence" value="ECO:0007669"/>
    <property type="project" value="TreeGrafter"/>
</dbReference>
<dbReference type="Proteomes" id="UP000664218">
    <property type="component" value="Unassembled WGS sequence"/>
</dbReference>
<keyword evidence="3" id="KW-0378">Hydrolase</keyword>
<organism evidence="10 11">
    <name type="scientific">Proteiniclasticum aestuarii</name>
    <dbReference type="NCBI Taxonomy" id="2817862"/>
    <lineage>
        <taxon>Bacteria</taxon>
        <taxon>Bacillati</taxon>
        <taxon>Bacillota</taxon>
        <taxon>Clostridia</taxon>
        <taxon>Eubacteriales</taxon>
        <taxon>Clostridiaceae</taxon>
        <taxon>Proteiniclasticum</taxon>
    </lineage>
</organism>
<dbReference type="PANTHER" id="PTHR31727:SF6">
    <property type="entry name" value="OLEOYL-ACYL CARRIER PROTEIN THIOESTERASE 1, CHLOROPLASTIC"/>
    <property type="match status" value="1"/>
</dbReference>
<keyword evidence="2" id="KW-0444">Lipid biosynthesis</keyword>
<dbReference type="InterPro" id="IPR002864">
    <property type="entry name" value="Acyl-ACP_thioesterase_NHD"/>
</dbReference>
<dbReference type="PANTHER" id="PTHR31727">
    <property type="entry name" value="OLEOYL-ACYL CARRIER PROTEIN THIOESTERASE 1, CHLOROPLASTIC"/>
    <property type="match status" value="1"/>
</dbReference>
<evidence type="ECO:0000256" key="4">
    <source>
        <dbReference type="ARBA" id="ARBA00022832"/>
    </source>
</evidence>
<protein>
    <recommendedName>
        <fullName evidence="12">Acyl-ACP thioesterase</fullName>
    </recommendedName>
</protein>
<gene>
    <name evidence="10" type="ORF">J3A84_00120</name>
</gene>
<evidence type="ECO:0000313" key="10">
    <source>
        <dbReference type="EMBL" id="MBO1263443.1"/>
    </source>
</evidence>
<feature type="domain" description="Acyl-ACP thioesterase-like C-terminal" evidence="9">
    <location>
        <begin position="164"/>
        <end position="257"/>
    </location>
</feature>
<proteinExistence type="inferred from homology"/>
<sequence>MKEYEKSTIVDFKEVDRFLYVKLDALVQMLNTTSMYHTVSLGLAPNYMEEMGLVWVLYSWNLHLEEGEYYAKNLRLRTFALFQKDIYSHRYFYVVDEEGKTVGHALSVWIVINADKRKMVKIPEHVKEAYLDRTDPSLSFLQNEIVQKIDIKPLKKRRNPVYTHEKPFEVRFHDIDSNDHVNNTVYIGWAMESLTTDTNEDYLLVNVPEDLSIVYKKEKRPGGNVMVRSVLEDRTSYHEIYDEEDNLLSIVELQWKKRN</sequence>
<dbReference type="RefSeq" id="WP_207597968.1">
    <property type="nucleotide sequence ID" value="NZ_JAFNJU010000001.1"/>
</dbReference>
<keyword evidence="11" id="KW-1185">Reference proteome</keyword>
<evidence type="ECO:0000256" key="3">
    <source>
        <dbReference type="ARBA" id="ARBA00022801"/>
    </source>
</evidence>
<dbReference type="SUPFAM" id="SSF54637">
    <property type="entry name" value="Thioesterase/thiol ester dehydrase-isomerase"/>
    <property type="match status" value="2"/>
</dbReference>
<keyword evidence="7" id="KW-0275">Fatty acid biosynthesis</keyword>
<comment type="caution">
    <text evidence="10">The sequence shown here is derived from an EMBL/GenBank/DDBJ whole genome shotgun (WGS) entry which is preliminary data.</text>
</comment>
<evidence type="ECO:0000259" key="9">
    <source>
        <dbReference type="Pfam" id="PF20791"/>
    </source>
</evidence>
<dbReference type="Pfam" id="PF20791">
    <property type="entry name" value="Acyl-ACP_TE_C"/>
    <property type="match status" value="1"/>
</dbReference>
<accession>A0A939KHT6</accession>
<reference evidence="10" key="1">
    <citation type="submission" date="2021-03" db="EMBL/GenBank/DDBJ databases">
        <title>Proteiniclasticum marinus sp. nov., isolated from tidal flat sediment.</title>
        <authorList>
            <person name="Namirimu T."/>
            <person name="Yang J.-A."/>
            <person name="Yang S.-H."/>
            <person name="Kim Y.-J."/>
            <person name="Kwon K.K."/>
        </authorList>
    </citation>
    <scope>NUCLEOTIDE SEQUENCE</scope>
    <source>
        <strain evidence="10">SCR006</strain>
    </source>
</reference>
<dbReference type="GO" id="GO:0016297">
    <property type="term" value="F:fatty acyl-[ACP] hydrolase activity"/>
    <property type="evidence" value="ECO:0007669"/>
    <property type="project" value="InterPro"/>
</dbReference>
<dbReference type="Pfam" id="PF01643">
    <property type="entry name" value="Acyl-ACP_TE"/>
    <property type="match status" value="1"/>
</dbReference>
<evidence type="ECO:0000256" key="5">
    <source>
        <dbReference type="ARBA" id="ARBA00022946"/>
    </source>
</evidence>
<evidence type="ECO:0000256" key="6">
    <source>
        <dbReference type="ARBA" id="ARBA00023098"/>
    </source>
</evidence>
<evidence type="ECO:0000256" key="1">
    <source>
        <dbReference type="ARBA" id="ARBA00006500"/>
    </source>
</evidence>
<evidence type="ECO:0000256" key="7">
    <source>
        <dbReference type="ARBA" id="ARBA00023160"/>
    </source>
</evidence>
<comment type="similarity">
    <text evidence="1">Belongs to the acyl-ACP thioesterase family.</text>
</comment>